<protein>
    <submittedName>
        <fullName evidence="1">Uncharacterized protein</fullName>
    </submittedName>
</protein>
<keyword evidence="2" id="KW-1185">Reference proteome</keyword>
<evidence type="ECO:0000313" key="2">
    <source>
        <dbReference type="Proteomes" id="UP000197208"/>
    </source>
</evidence>
<comment type="caution">
    <text evidence="1">The sequence shown here is derived from an EMBL/GenBank/DDBJ whole genome shotgun (WGS) entry which is preliminary data.</text>
</comment>
<reference evidence="1 2" key="1">
    <citation type="submission" date="2017-05" db="EMBL/GenBank/DDBJ databases">
        <title>De novo genome assembly of Deniococcus indicus strain DR1.</title>
        <authorList>
            <person name="Chauhan D."/>
            <person name="Yennamalli R.M."/>
            <person name="Priyadarshini R."/>
        </authorList>
    </citation>
    <scope>NUCLEOTIDE SEQUENCE [LARGE SCALE GENOMIC DNA]</scope>
    <source>
        <strain evidence="1 2">DR1</strain>
    </source>
</reference>
<name>A0A246BTQ8_9DEIO</name>
<evidence type="ECO:0000313" key="1">
    <source>
        <dbReference type="EMBL" id="OWL99043.1"/>
    </source>
</evidence>
<proteinExistence type="predicted"/>
<accession>A0A246BTQ8</accession>
<dbReference type="Gene3D" id="1.25.40.10">
    <property type="entry name" value="Tetratricopeptide repeat domain"/>
    <property type="match status" value="1"/>
</dbReference>
<sequence length="491" mass="53910">MTLTLHESASTPATWDRLISTSNHPTELVSDIADAPQSLRLRRKVRIAMTTRCKKTINEALDELDRTQDSGAHGLRLLANITLGQYASILQASERPLTSLDPHAVEDAADGAFARGMALGETRQFTEALAQLHLARTLAQALDMQYRVQHVELEIGRLHTNMGQPDPQLLINAINRAPLSDRRRLWALGLLAESHVALGDYETAATLLARGDQKFSEIQAFTLALLGRHHKSADQLEPRDTYGQVARALWALRLGSPFHAPLSKGASPQSEYGSIVRAWGMLQARPMAAQARTMLLGLTVRTPDQRAHRAAALVRANQLGGFGDDIDDLVAEFNAALNAMTVRGPFLTLLRSLAPETFALLAMLPEMHQEVAESLPEVPLLIGGELSFRYQQHRLPGRSNGSSVMVLAAATGRTGPESRPHPQAAQRIRDILTQIGAREYVNLGGLIRIIGRFSEQARFSHRKSWEAAQSRALEWVDSAALRQEIKDALGL</sequence>
<dbReference type="RefSeq" id="WP_088246735.1">
    <property type="nucleotide sequence ID" value="NZ_NHMK01000003.1"/>
</dbReference>
<dbReference type="SUPFAM" id="SSF48452">
    <property type="entry name" value="TPR-like"/>
    <property type="match status" value="1"/>
</dbReference>
<organism evidence="1 2">
    <name type="scientific">Deinococcus indicus</name>
    <dbReference type="NCBI Taxonomy" id="223556"/>
    <lineage>
        <taxon>Bacteria</taxon>
        <taxon>Thermotogati</taxon>
        <taxon>Deinococcota</taxon>
        <taxon>Deinococci</taxon>
        <taxon>Deinococcales</taxon>
        <taxon>Deinococcaceae</taxon>
        <taxon>Deinococcus</taxon>
    </lineage>
</organism>
<dbReference type="AlphaFoldDB" id="A0A246BTQ8"/>
<gene>
    <name evidence="1" type="ORF">CBQ26_00860</name>
</gene>
<dbReference type="InterPro" id="IPR011990">
    <property type="entry name" value="TPR-like_helical_dom_sf"/>
</dbReference>
<dbReference type="Proteomes" id="UP000197208">
    <property type="component" value="Unassembled WGS sequence"/>
</dbReference>
<dbReference type="SMR" id="A0A246BTQ8"/>
<dbReference type="EMBL" id="NHMK01000003">
    <property type="protein sequence ID" value="OWL99043.1"/>
    <property type="molecule type" value="Genomic_DNA"/>
</dbReference>